<sequence length="379" mass="40361">MRLVRIANFVTERSGGLRTALHRLGIGYRAAGHDTVLIVPGERSLDEQTDQGRVITLPGPRVPGMGGYRALVDRRRVTAVLRDLAPDRVEVSDRSTLRWVGSWARTAGVPSMMVSHESLSGLFRLFGPAAAGRWADRLNERTASAHDVVVCTTVWAEEEFTRIGATNVVRVPLGVDLDLFTPERYDVRLRRRWAADDDVLLLHCGRLSAEKRPRRSLDALAALRDAGVPAVLVVAGAGPLRSALQEEAADRCLPVRFLGHLRDRTELAALLATADVALAPGPVETFGLAALEALASGTPVVVSAESALPEVIGTAGIAVPGGGRGYAAAAASLLARPNRRTAARRQADRYPWSASVAGFLAAHQATPSLATSPGLDEPA</sequence>
<feature type="domain" description="Glycosyltransferase subfamily 4-like N-terminal" evidence="4">
    <location>
        <begin position="15"/>
        <end position="174"/>
    </location>
</feature>
<dbReference type="Proteomes" id="UP000656042">
    <property type="component" value="Unassembled WGS sequence"/>
</dbReference>
<dbReference type="InterPro" id="IPR001296">
    <property type="entry name" value="Glyco_trans_1"/>
</dbReference>
<evidence type="ECO:0000313" key="6">
    <source>
        <dbReference type="Proteomes" id="UP000656042"/>
    </source>
</evidence>
<accession>A0A8J3FP03</accession>
<dbReference type="PANTHER" id="PTHR45947">
    <property type="entry name" value="SULFOQUINOVOSYL TRANSFERASE SQD2"/>
    <property type="match status" value="1"/>
</dbReference>
<dbReference type="InterPro" id="IPR028098">
    <property type="entry name" value="Glyco_trans_4-like_N"/>
</dbReference>
<keyword evidence="1 5" id="KW-0328">Glycosyltransferase</keyword>
<reference evidence="5" key="2">
    <citation type="submission" date="2020-09" db="EMBL/GenBank/DDBJ databases">
        <authorList>
            <person name="Sun Q."/>
            <person name="Zhou Y."/>
        </authorList>
    </citation>
    <scope>NUCLEOTIDE SEQUENCE</scope>
    <source>
        <strain evidence="5">CGMCC 4.7299</strain>
    </source>
</reference>
<dbReference type="PANTHER" id="PTHR45947:SF3">
    <property type="entry name" value="SULFOQUINOVOSYL TRANSFERASE SQD2"/>
    <property type="match status" value="1"/>
</dbReference>
<proteinExistence type="predicted"/>
<organism evidence="5 6">
    <name type="scientific">Mangrovihabitans endophyticus</name>
    <dbReference type="NCBI Taxonomy" id="1751298"/>
    <lineage>
        <taxon>Bacteria</taxon>
        <taxon>Bacillati</taxon>
        <taxon>Actinomycetota</taxon>
        <taxon>Actinomycetes</taxon>
        <taxon>Micromonosporales</taxon>
        <taxon>Micromonosporaceae</taxon>
        <taxon>Mangrovihabitans</taxon>
    </lineage>
</organism>
<evidence type="ECO:0000313" key="5">
    <source>
        <dbReference type="EMBL" id="GGK97547.1"/>
    </source>
</evidence>
<name>A0A8J3FP03_9ACTN</name>
<feature type="domain" description="Glycosyl transferase family 1" evidence="3">
    <location>
        <begin position="195"/>
        <end position="347"/>
    </location>
</feature>
<dbReference type="GO" id="GO:1901137">
    <property type="term" value="P:carbohydrate derivative biosynthetic process"/>
    <property type="evidence" value="ECO:0007669"/>
    <property type="project" value="UniProtKB-ARBA"/>
</dbReference>
<evidence type="ECO:0000256" key="2">
    <source>
        <dbReference type="ARBA" id="ARBA00022679"/>
    </source>
</evidence>
<evidence type="ECO:0000259" key="4">
    <source>
        <dbReference type="Pfam" id="PF13579"/>
    </source>
</evidence>
<protein>
    <submittedName>
        <fullName evidence="5">GDP-mannose-dependent alpha-(1-6)-phosphatidylinositol dimannoside mannosyltransferase</fullName>
    </submittedName>
</protein>
<reference evidence="5" key="1">
    <citation type="journal article" date="2014" name="Int. J. Syst. Evol. Microbiol.">
        <title>Complete genome sequence of Corynebacterium casei LMG S-19264T (=DSM 44701T), isolated from a smear-ripened cheese.</title>
        <authorList>
            <consortium name="US DOE Joint Genome Institute (JGI-PGF)"/>
            <person name="Walter F."/>
            <person name="Albersmeier A."/>
            <person name="Kalinowski J."/>
            <person name="Ruckert C."/>
        </authorList>
    </citation>
    <scope>NUCLEOTIDE SEQUENCE</scope>
    <source>
        <strain evidence="5">CGMCC 4.7299</strain>
    </source>
</reference>
<dbReference type="Pfam" id="PF00534">
    <property type="entry name" value="Glycos_transf_1"/>
    <property type="match status" value="1"/>
</dbReference>
<dbReference type="GO" id="GO:0016757">
    <property type="term" value="F:glycosyltransferase activity"/>
    <property type="evidence" value="ECO:0007669"/>
    <property type="project" value="UniProtKB-KW"/>
</dbReference>
<dbReference type="SUPFAM" id="SSF53756">
    <property type="entry name" value="UDP-Glycosyltransferase/glycogen phosphorylase"/>
    <property type="match status" value="1"/>
</dbReference>
<dbReference type="EMBL" id="BMMX01000014">
    <property type="protein sequence ID" value="GGK97547.1"/>
    <property type="molecule type" value="Genomic_DNA"/>
</dbReference>
<dbReference type="Gene3D" id="3.40.50.2000">
    <property type="entry name" value="Glycogen Phosphorylase B"/>
    <property type="match status" value="2"/>
</dbReference>
<gene>
    <name evidence="5" type="ORF">GCM10012284_34760</name>
</gene>
<dbReference type="Pfam" id="PF13579">
    <property type="entry name" value="Glyco_trans_4_4"/>
    <property type="match status" value="1"/>
</dbReference>
<keyword evidence="2" id="KW-0808">Transferase</keyword>
<comment type="caution">
    <text evidence="5">The sequence shown here is derived from an EMBL/GenBank/DDBJ whole genome shotgun (WGS) entry which is preliminary data.</text>
</comment>
<dbReference type="RefSeq" id="WP_189080243.1">
    <property type="nucleotide sequence ID" value="NZ_BMMX01000014.1"/>
</dbReference>
<dbReference type="InterPro" id="IPR050194">
    <property type="entry name" value="Glycosyltransferase_grp1"/>
</dbReference>
<evidence type="ECO:0000256" key="1">
    <source>
        <dbReference type="ARBA" id="ARBA00022676"/>
    </source>
</evidence>
<evidence type="ECO:0000259" key="3">
    <source>
        <dbReference type="Pfam" id="PF00534"/>
    </source>
</evidence>
<keyword evidence="6" id="KW-1185">Reference proteome</keyword>
<dbReference type="AlphaFoldDB" id="A0A8J3FP03"/>